<evidence type="ECO:0000256" key="1">
    <source>
        <dbReference type="ARBA" id="ARBA00004141"/>
    </source>
</evidence>
<feature type="transmembrane region" description="Helical" evidence="5">
    <location>
        <begin position="121"/>
        <end position="144"/>
    </location>
</feature>
<keyword evidence="3 5" id="KW-1133">Transmembrane helix</keyword>
<feature type="transmembrane region" description="Helical" evidence="5">
    <location>
        <begin position="150"/>
        <end position="170"/>
    </location>
</feature>
<evidence type="ECO:0000313" key="7">
    <source>
        <dbReference type="Proteomes" id="UP000270981"/>
    </source>
</evidence>
<feature type="transmembrane region" description="Helical" evidence="5">
    <location>
        <begin position="65"/>
        <end position="87"/>
    </location>
</feature>
<comment type="subcellular location">
    <subcellularLocation>
        <location evidence="1">Membrane</location>
        <topology evidence="1">Multi-pass membrane protein</topology>
    </subcellularLocation>
</comment>
<evidence type="ECO:0000256" key="2">
    <source>
        <dbReference type="ARBA" id="ARBA00022692"/>
    </source>
</evidence>
<organism evidence="6 7">
    <name type="scientific">Enteromyxum leei</name>
    <name type="common">Intestinal myxosporean parasite</name>
    <dbReference type="NCBI Taxonomy" id="188704"/>
    <lineage>
        <taxon>Eukaryota</taxon>
        <taxon>Metazoa</taxon>
        <taxon>Cnidaria</taxon>
        <taxon>Myxozoa</taxon>
        <taxon>Myxosporea</taxon>
        <taxon>Bivalvulida</taxon>
        <taxon>Variisporina</taxon>
        <taxon>Enteromyxidae</taxon>
        <taxon>Enteromyxum</taxon>
    </lineage>
</organism>
<protein>
    <submittedName>
        <fullName evidence="6">NADH dehydrogenase subunit 1</fullName>
    </submittedName>
</protein>
<dbReference type="Proteomes" id="UP000270981">
    <property type="component" value="Mitochondrion 5"/>
</dbReference>
<accession>A0A1Q2X9B3</accession>
<dbReference type="EMBL" id="LN868205">
    <property type="protein sequence ID" value="CRX66578.1"/>
    <property type="molecule type" value="Genomic_DNA"/>
</dbReference>
<reference evidence="7" key="1">
    <citation type="journal article" date="2017" name="Mol. Biol. Evol.">
        <title>The Multipartite Mitochondrial Genome of Enteromyxum leei (Myxozoa): Eight Fast-Evolving Megacircles.</title>
        <authorList>
            <person name="Yahalomi D."/>
            <person name="Haddas-Sasson M."/>
            <person name="Rubinstein N.D."/>
            <person name="Feldstein T."/>
            <person name="Diamant A."/>
            <person name="Huchon D."/>
        </authorList>
    </citation>
    <scope>NUCLEOTIDE SEQUENCE [LARGE SCALE GENOMIC DNA]</scope>
</reference>
<keyword evidence="2 5" id="KW-0812">Transmembrane</keyword>
<keyword evidence="4 5" id="KW-0472">Membrane</keyword>
<dbReference type="Pfam" id="PF00146">
    <property type="entry name" value="NADHdh"/>
    <property type="match status" value="1"/>
</dbReference>
<dbReference type="AlphaFoldDB" id="A0A1Q2X9B3"/>
<dbReference type="GO" id="GO:0016020">
    <property type="term" value="C:membrane"/>
    <property type="evidence" value="ECO:0007669"/>
    <property type="project" value="UniProtKB-SubCell"/>
</dbReference>
<evidence type="ECO:0000256" key="5">
    <source>
        <dbReference type="SAM" id="Phobius"/>
    </source>
</evidence>
<sequence>MYQCLCWGLVKVSIVLLPLLCELVVLHLLISLYLYMLDWLSVSPSLSTVDLDCYGELKSYIAGSVLWLIGLSYIGSCMLFVGLASLLDRRFLASYVYRSGPLSVFGIGTVASDGYKLFSKFYGLINVDFAYSGVCFVFEVYNGVFDVKESVIVGGAVFIYMSISVSYWLFAVRRFRGYSSLALLRGLVCLLVVDPLYVLCSFMFTVVGSIGSGDDWYSLYTFGDCLVFCILTVLVFERSPGDVVESESELSGGLSCDVGFLDMLIVSLMEYRWLFVVLHVCALTGYWSPLVFVILLRSYCCRFGFHWYTLSTIRIWSSLVMLNCAVIYLSCSVWGVLI</sequence>
<proteinExistence type="predicted"/>
<feature type="transmembrane region" description="Helical" evidence="5">
    <location>
        <begin position="182"/>
        <end position="204"/>
    </location>
</feature>
<geneLocation type="mitochondrion" evidence="6"/>
<evidence type="ECO:0000256" key="4">
    <source>
        <dbReference type="ARBA" id="ARBA00023136"/>
    </source>
</evidence>
<feature type="transmembrane region" description="Helical" evidence="5">
    <location>
        <begin position="12"/>
        <end position="36"/>
    </location>
</feature>
<dbReference type="InterPro" id="IPR001694">
    <property type="entry name" value="NADH_UbQ_OxRdtase_su1/FPO"/>
</dbReference>
<feature type="transmembrane region" description="Helical" evidence="5">
    <location>
        <begin position="273"/>
        <end position="295"/>
    </location>
</feature>
<feature type="transmembrane region" description="Helical" evidence="5">
    <location>
        <begin position="216"/>
        <end position="236"/>
    </location>
</feature>
<name>A0A1Q2X9B3_ENTLE</name>
<gene>
    <name evidence="6" type="primary">nad1</name>
</gene>
<evidence type="ECO:0000256" key="3">
    <source>
        <dbReference type="ARBA" id="ARBA00022989"/>
    </source>
</evidence>
<evidence type="ECO:0000313" key="6">
    <source>
        <dbReference type="EMBL" id="CRX66578.1"/>
    </source>
</evidence>
<feature type="transmembrane region" description="Helical" evidence="5">
    <location>
        <begin position="315"/>
        <end position="337"/>
    </location>
</feature>
<keyword evidence="6" id="KW-0496">Mitochondrion</keyword>